<dbReference type="EMBL" id="LLXE01000729">
    <property type="protein sequence ID" value="KUM55628.1"/>
    <property type="molecule type" value="Genomic_DNA"/>
</dbReference>
<dbReference type="Proteomes" id="UP000055045">
    <property type="component" value="Unassembled WGS sequence"/>
</dbReference>
<dbReference type="AlphaFoldDB" id="A0A117NK68"/>
<sequence length="107" mass="12068">MSDITRGNNSSEAVRGIYCSGFPNMDLYGDHLNGHNVRRLSFQMSTILRLTEAYSKLVEAPYAKSIQDFVVANGIWVLTFTLKPNKGQGERVSHKDMDDIMEKLLDV</sequence>
<evidence type="ECO:0000313" key="1">
    <source>
        <dbReference type="EMBL" id="KUM55628.1"/>
    </source>
</evidence>
<protein>
    <submittedName>
        <fullName evidence="1">Uncharacterized protein</fullName>
    </submittedName>
</protein>
<keyword evidence="2" id="KW-1185">Reference proteome</keyword>
<evidence type="ECO:0000313" key="2">
    <source>
        <dbReference type="Proteomes" id="UP000055045"/>
    </source>
</evidence>
<name>A0A117NK68_PENFR</name>
<dbReference type="STRING" id="48697.A0A117NK68"/>
<gene>
    <name evidence="1" type="ORF">ACN42_g11620</name>
</gene>
<proteinExistence type="predicted"/>
<organism evidence="1 2">
    <name type="scientific">Penicillium freii</name>
    <dbReference type="NCBI Taxonomy" id="48697"/>
    <lineage>
        <taxon>Eukaryota</taxon>
        <taxon>Fungi</taxon>
        <taxon>Dikarya</taxon>
        <taxon>Ascomycota</taxon>
        <taxon>Pezizomycotina</taxon>
        <taxon>Eurotiomycetes</taxon>
        <taxon>Eurotiomycetidae</taxon>
        <taxon>Eurotiales</taxon>
        <taxon>Aspergillaceae</taxon>
        <taxon>Penicillium</taxon>
    </lineage>
</organism>
<reference evidence="1 2" key="1">
    <citation type="submission" date="2015-10" db="EMBL/GenBank/DDBJ databases">
        <title>Genome sequencing of Penicillium freii.</title>
        <authorList>
            <person name="Nguyen H.D."/>
            <person name="Visagie C.M."/>
            <person name="Seifert K.A."/>
        </authorList>
    </citation>
    <scope>NUCLEOTIDE SEQUENCE [LARGE SCALE GENOMIC DNA]</scope>
    <source>
        <strain evidence="1 2">DAOM 242723</strain>
    </source>
</reference>
<comment type="caution">
    <text evidence="1">The sequence shown here is derived from an EMBL/GenBank/DDBJ whole genome shotgun (WGS) entry which is preliminary data.</text>
</comment>
<accession>A0A117NK68</accession>